<organism evidence="8 9">
    <name type="scientific">Actinomadura luzonensis</name>
    <dbReference type="NCBI Taxonomy" id="2805427"/>
    <lineage>
        <taxon>Bacteria</taxon>
        <taxon>Bacillati</taxon>
        <taxon>Actinomycetota</taxon>
        <taxon>Actinomycetes</taxon>
        <taxon>Streptosporangiales</taxon>
        <taxon>Thermomonosporaceae</taxon>
        <taxon>Actinomadura</taxon>
    </lineage>
</organism>
<evidence type="ECO:0000256" key="5">
    <source>
        <dbReference type="ARBA" id="ARBA00023136"/>
    </source>
</evidence>
<dbReference type="InterPro" id="IPR044492">
    <property type="entry name" value="P_typ_ATPase_HD_dom"/>
</dbReference>
<accession>A0ABT0FYG8</accession>
<evidence type="ECO:0000313" key="8">
    <source>
        <dbReference type="EMBL" id="MCK2217319.1"/>
    </source>
</evidence>
<evidence type="ECO:0000256" key="4">
    <source>
        <dbReference type="ARBA" id="ARBA00022989"/>
    </source>
</evidence>
<dbReference type="InterPro" id="IPR004014">
    <property type="entry name" value="ATPase_P-typ_cation-transptr_N"/>
</dbReference>
<dbReference type="PANTHER" id="PTHR43294:SF21">
    <property type="entry name" value="CATION TRANSPORTING ATPASE"/>
    <property type="match status" value="1"/>
</dbReference>
<dbReference type="InterPro" id="IPR059000">
    <property type="entry name" value="ATPase_P-type_domA"/>
</dbReference>
<dbReference type="Pfam" id="PF00702">
    <property type="entry name" value="Hydrolase"/>
    <property type="match status" value="1"/>
</dbReference>
<dbReference type="InterPro" id="IPR050510">
    <property type="entry name" value="Cation_transp_ATPase_P-type"/>
</dbReference>
<dbReference type="InterPro" id="IPR001757">
    <property type="entry name" value="P_typ_ATPase"/>
</dbReference>
<evidence type="ECO:0000313" key="9">
    <source>
        <dbReference type="Proteomes" id="UP001317259"/>
    </source>
</evidence>
<dbReference type="SFLD" id="SFLDS00003">
    <property type="entry name" value="Haloacid_Dehalogenase"/>
    <property type="match status" value="1"/>
</dbReference>
<evidence type="ECO:0000256" key="3">
    <source>
        <dbReference type="ARBA" id="ARBA00022692"/>
    </source>
</evidence>
<comment type="caution">
    <text evidence="8">The sequence shown here is derived from an EMBL/GenBank/DDBJ whole genome shotgun (WGS) entry which is preliminary data.</text>
</comment>
<evidence type="ECO:0000259" key="7">
    <source>
        <dbReference type="SMART" id="SM00831"/>
    </source>
</evidence>
<dbReference type="PANTHER" id="PTHR43294">
    <property type="entry name" value="SODIUM/POTASSIUM-TRANSPORTING ATPASE SUBUNIT ALPHA"/>
    <property type="match status" value="1"/>
</dbReference>
<evidence type="ECO:0000256" key="2">
    <source>
        <dbReference type="ARBA" id="ARBA00022475"/>
    </source>
</evidence>
<dbReference type="Pfam" id="PF00122">
    <property type="entry name" value="E1-E2_ATPase"/>
    <property type="match status" value="1"/>
</dbReference>
<feature type="domain" description="Cation-transporting P-type ATPase N-terminal" evidence="7">
    <location>
        <begin position="1"/>
        <end position="64"/>
    </location>
</feature>
<comment type="catalytic activity">
    <reaction evidence="6">
        <text>ATP + H2O = ADP + phosphate + H(+)</text>
        <dbReference type="Rhea" id="RHEA:13065"/>
        <dbReference type="ChEBI" id="CHEBI:15377"/>
        <dbReference type="ChEBI" id="CHEBI:15378"/>
        <dbReference type="ChEBI" id="CHEBI:30616"/>
        <dbReference type="ChEBI" id="CHEBI:43474"/>
        <dbReference type="ChEBI" id="CHEBI:456216"/>
    </reaction>
</comment>
<proteinExistence type="predicted"/>
<gene>
    <name evidence="8" type="ORF">MF672_026535</name>
</gene>
<dbReference type="SFLD" id="SFLDF00027">
    <property type="entry name" value="p-type_atpase"/>
    <property type="match status" value="1"/>
</dbReference>
<protein>
    <submittedName>
        <fullName evidence="8">Cation-transporting P-type ATPase</fullName>
    </submittedName>
</protein>
<dbReference type="SFLD" id="SFLDG00002">
    <property type="entry name" value="C1.7:_P-type_atpase_like"/>
    <property type="match status" value="1"/>
</dbReference>
<keyword evidence="3" id="KW-0812">Transmembrane</keyword>
<dbReference type="PROSITE" id="PS00154">
    <property type="entry name" value="ATPASE_E1_E2"/>
    <property type="match status" value="1"/>
</dbReference>
<dbReference type="EMBL" id="JAKRKC020000001">
    <property type="protein sequence ID" value="MCK2217319.1"/>
    <property type="molecule type" value="Genomic_DNA"/>
</dbReference>
<evidence type="ECO:0000256" key="1">
    <source>
        <dbReference type="ARBA" id="ARBA00004651"/>
    </source>
</evidence>
<dbReference type="RefSeq" id="WP_242383209.1">
    <property type="nucleotide sequence ID" value="NZ_JAKRKC020000001.1"/>
</dbReference>
<keyword evidence="5" id="KW-0472">Membrane</keyword>
<keyword evidence="4" id="KW-1133">Transmembrane helix</keyword>
<dbReference type="InterPro" id="IPR018303">
    <property type="entry name" value="ATPase_P-typ_P_site"/>
</dbReference>
<keyword evidence="9" id="KW-1185">Reference proteome</keyword>
<comment type="subcellular location">
    <subcellularLocation>
        <location evidence="1">Cell membrane</location>
        <topology evidence="1">Multi-pass membrane protein</topology>
    </subcellularLocation>
</comment>
<dbReference type="Pfam" id="PF00690">
    <property type="entry name" value="Cation_ATPase_N"/>
    <property type="match status" value="1"/>
</dbReference>
<name>A0ABT0FYG8_9ACTN</name>
<dbReference type="SMART" id="SM00831">
    <property type="entry name" value="Cation_ATPase_N"/>
    <property type="match status" value="1"/>
</dbReference>
<dbReference type="Proteomes" id="UP001317259">
    <property type="component" value="Unassembled WGS sequence"/>
</dbReference>
<sequence>MRTASPVRPGLTSAEAAARLAADGPNTLPAARRASPVVLLLREMAHFFALLLWAAAGLALLAGMPQLAVAIVVVVLLNGAFAFAQEYRADRAAQRLGELIPANAVVRRDGERRLVPAAELVAGDVVLLEAGDRVSADLELAEAHALAVNESMLTGESRPVRPGAGEAAHAGTFVVEGQAEAVVTATGARTRLAAIARLTREARRPPSPLAVQLGKVVRIVAGIALAVGAAFFGLAVLLGMDPGQGFLFALGVTVALVPEGLLPTVTLSLARAAQRMAARNALVRHLEAVETLGSATFICTDKTGTLTRNEMTVAEVWAPSCPRPEVMRSAVLSSTGRMSGGRPVGDPMEVALHVEALRVGADLTGEVVRRFPFDPVRRRASVVVGGRLHLKGAPDAVLPLCRPAPGVEDELARMSEHGLRVLAVATGQGEDERDLELLGLVGLHDPPRDDVAEAIWKCRIAGIRLAMVTGDHPGTARAIAREVGLLGPDELVVTGAELPGDDAALGELLDCDGVVVARVTPEDKLRIARALRSRGHVVAMTGDGVNDGPALREADIGVAMGRSGTDVAREAADLVLLDDHFATIVAAVELGRATYANVRRFLTYHLTDNVAELTPFAVWALSGGTIPLAIGVLQVLALDIGTDLLPALALGAEPANPRTMDGPARTGNLVDRRVLARVFGVLGPAQALAEMAAFAGVLLLGGWRPGLAPGAGLLAAASGTAFAAVVLGQFANAFACRSESRWIGRLRWRANPLLLGAVAFEAGMLLFFLAVPPVARVLGGAFPPAAGWALAAAAIPVMVLADAAHKGWRARKRTKGP</sequence>
<dbReference type="Pfam" id="PF00689">
    <property type="entry name" value="Cation_ATPase_C"/>
    <property type="match status" value="1"/>
</dbReference>
<dbReference type="InterPro" id="IPR006068">
    <property type="entry name" value="ATPase_P-typ_cation-transptr_C"/>
</dbReference>
<dbReference type="NCBIfam" id="TIGR01494">
    <property type="entry name" value="ATPase_P-type"/>
    <property type="match status" value="2"/>
</dbReference>
<keyword evidence="2" id="KW-1003">Cell membrane</keyword>
<evidence type="ECO:0000256" key="6">
    <source>
        <dbReference type="ARBA" id="ARBA00049360"/>
    </source>
</evidence>
<reference evidence="8 9" key="1">
    <citation type="submission" date="2022-04" db="EMBL/GenBank/DDBJ databases">
        <title>Genome draft of Actinomadura sp. ATCC 31491.</title>
        <authorList>
            <person name="Shi X."/>
            <person name="Du Y."/>
        </authorList>
    </citation>
    <scope>NUCLEOTIDE SEQUENCE [LARGE SCALE GENOMIC DNA]</scope>
    <source>
        <strain evidence="8 9">ATCC 31491</strain>
    </source>
</reference>